<dbReference type="AlphaFoldDB" id="A0AAE0HCM5"/>
<organism evidence="2 3">
    <name type="scientific">Chaetomium fimeti</name>
    <dbReference type="NCBI Taxonomy" id="1854472"/>
    <lineage>
        <taxon>Eukaryota</taxon>
        <taxon>Fungi</taxon>
        <taxon>Dikarya</taxon>
        <taxon>Ascomycota</taxon>
        <taxon>Pezizomycotina</taxon>
        <taxon>Sordariomycetes</taxon>
        <taxon>Sordariomycetidae</taxon>
        <taxon>Sordariales</taxon>
        <taxon>Chaetomiaceae</taxon>
        <taxon>Chaetomium</taxon>
    </lineage>
</organism>
<evidence type="ECO:0000313" key="3">
    <source>
        <dbReference type="Proteomes" id="UP001278766"/>
    </source>
</evidence>
<evidence type="ECO:0000313" key="2">
    <source>
        <dbReference type="EMBL" id="KAK3294099.1"/>
    </source>
</evidence>
<feature type="signal peptide" evidence="1">
    <location>
        <begin position="1"/>
        <end position="19"/>
    </location>
</feature>
<comment type="caution">
    <text evidence="2">The sequence shown here is derived from an EMBL/GenBank/DDBJ whole genome shotgun (WGS) entry which is preliminary data.</text>
</comment>
<reference evidence="2" key="1">
    <citation type="journal article" date="2023" name="Mol. Phylogenet. Evol.">
        <title>Genome-scale phylogeny and comparative genomics of the fungal order Sordariales.</title>
        <authorList>
            <person name="Hensen N."/>
            <person name="Bonometti L."/>
            <person name="Westerberg I."/>
            <person name="Brannstrom I.O."/>
            <person name="Guillou S."/>
            <person name="Cros-Aarteil S."/>
            <person name="Calhoun S."/>
            <person name="Haridas S."/>
            <person name="Kuo A."/>
            <person name="Mondo S."/>
            <person name="Pangilinan J."/>
            <person name="Riley R."/>
            <person name="LaButti K."/>
            <person name="Andreopoulos B."/>
            <person name="Lipzen A."/>
            <person name="Chen C."/>
            <person name="Yan M."/>
            <person name="Daum C."/>
            <person name="Ng V."/>
            <person name="Clum A."/>
            <person name="Steindorff A."/>
            <person name="Ohm R.A."/>
            <person name="Martin F."/>
            <person name="Silar P."/>
            <person name="Natvig D.O."/>
            <person name="Lalanne C."/>
            <person name="Gautier V."/>
            <person name="Ament-Velasquez S.L."/>
            <person name="Kruys A."/>
            <person name="Hutchinson M.I."/>
            <person name="Powell A.J."/>
            <person name="Barry K."/>
            <person name="Miller A.N."/>
            <person name="Grigoriev I.V."/>
            <person name="Debuchy R."/>
            <person name="Gladieux P."/>
            <person name="Hiltunen Thoren M."/>
            <person name="Johannesson H."/>
        </authorList>
    </citation>
    <scope>NUCLEOTIDE SEQUENCE</scope>
    <source>
        <strain evidence="2">CBS 168.71</strain>
    </source>
</reference>
<gene>
    <name evidence="2" type="ORF">B0H64DRAFT_418104</name>
</gene>
<name>A0AAE0HCM5_9PEZI</name>
<evidence type="ECO:0000256" key="1">
    <source>
        <dbReference type="SAM" id="SignalP"/>
    </source>
</evidence>
<proteinExistence type="predicted"/>
<dbReference type="PANTHER" id="PTHR32303">
    <property type="entry name" value="QUINOPROTEIN ALCOHOL DEHYDROGENASE (CYTOCHROME C)"/>
    <property type="match status" value="1"/>
</dbReference>
<reference evidence="2" key="2">
    <citation type="submission" date="2023-06" db="EMBL/GenBank/DDBJ databases">
        <authorList>
            <consortium name="Lawrence Berkeley National Laboratory"/>
            <person name="Haridas S."/>
            <person name="Hensen N."/>
            <person name="Bonometti L."/>
            <person name="Westerberg I."/>
            <person name="Brannstrom I.O."/>
            <person name="Guillou S."/>
            <person name="Cros-Aarteil S."/>
            <person name="Calhoun S."/>
            <person name="Kuo A."/>
            <person name="Mondo S."/>
            <person name="Pangilinan J."/>
            <person name="Riley R."/>
            <person name="Labutti K."/>
            <person name="Andreopoulos B."/>
            <person name="Lipzen A."/>
            <person name="Chen C."/>
            <person name="Yanf M."/>
            <person name="Daum C."/>
            <person name="Ng V."/>
            <person name="Clum A."/>
            <person name="Steindorff A."/>
            <person name="Ohm R."/>
            <person name="Martin F."/>
            <person name="Silar P."/>
            <person name="Natvig D."/>
            <person name="Lalanne C."/>
            <person name="Gautier V."/>
            <person name="Ament-Velasquez S.L."/>
            <person name="Kruys A."/>
            <person name="Hutchinson M.I."/>
            <person name="Powell A.J."/>
            <person name="Barry K."/>
            <person name="Miller A.N."/>
            <person name="Grigoriev I.V."/>
            <person name="Debuchy R."/>
            <person name="Gladieux P."/>
            <person name="Thoren M.H."/>
            <person name="Johannesson H."/>
        </authorList>
    </citation>
    <scope>NUCLEOTIDE SEQUENCE</scope>
    <source>
        <strain evidence="2">CBS 168.71</strain>
    </source>
</reference>
<feature type="chain" id="PRO_5042030600" evidence="1">
    <location>
        <begin position="20"/>
        <end position="511"/>
    </location>
</feature>
<dbReference type="RefSeq" id="XP_062657613.1">
    <property type="nucleotide sequence ID" value="XM_062805295.1"/>
</dbReference>
<dbReference type="Proteomes" id="UP001278766">
    <property type="component" value="Unassembled WGS sequence"/>
</dbReference>
<dbReference type="Gene3D" id="2.140.10.10">
    <property type="entry name" value="Quinoprotein alcohol dehydrogenase-like superfamily"/>
    <property type="match status" value="1"/>
</dbReference>
<sequence length="511" mass="54578">MKVFWILRLALSLPSLVVAGGDHSWTGWGASHLNNHWAEGNRDLDSRSVTSLSLHCRIPNPVGQSAVPSIRGNIAYYPTYNGSLIALNYKTCEVKWNLNVTQVVADYAPITSLQLTVALAASRTSPQIDTDNNILFFGTQIHALIVAADLDTGAVLGVQQANPHELALITSSPTLHDNTLFVGVSSAEENAGYFTNGSYPCCTFIGNAAAFRFSPSTNKFTTLWNVTTIPPNLPTPSGPENPLRWSGAGIWGSQPSIDTARNQVFFATGNAYTVPEAFFHCAEADASKHCFPSYIWQESVFALDTRSGRANWVRRLDSLDAWTLVCGTRDLPRNETLCPFTPGPDADFGMAPTLVRGAAGVGGGLVGAGMGPRGRDLLAVGQKSGVLYGLAADTGAVLWSVLTSPGDTLAGLSWGVAADDEKVYYTGINSGRQEWLLQPENVTAVNNSVIGAASARDGALLWQYAETGETVWSYELDGGFQGGIAVEGKYVFVGTGYKETEGGAFYVFKAK</sequence>
<accession>A0AAE0HCM5</accession>
<dbReference type="InterPro" id="IPR011047">
    <property type="entry name" value="Quinoprotein_ADH-like_sf"/>
</dbReference>
<dbReference type="GeneID" id="87842243"/>
<keyword evidence="3" id="KW-1185">Reference proteome</keyword>
<keyword evidence="1" id="KW-0732">Signal</keyword>
<dbReference type="InterPro" id="IPR018391">
    <property type="entry name" value="PQQ_b-propeller_rpt"/>
</dbReference>
<dbReference type="EMBL" id="JAUEPN010000005">
    <property type="protein sequence ID" value="KAK3294099.1"/>
    <property type="molecule type" value="Genomic_DNA"/>
</dbReference>
<dbReference type="PANTHER" id="PTHR32303:SF10">
    <property type="entry name" value="OUTER MEMBRANE PROTEIN ASSEMBLY FACTOR BAMB"/>
    <property type="match status" value="1"/>
</dbReference>
<dbReference type="SUPFAM" id="SSF50998">
    <property type="entry name" value="Quinoprotein alcohol dehydrogenase-like"/>
    <property type="match status" value="2"/>
</dbReference>
<dbReference type="SMART" id="SM00564">
    <property type="entry name" value="PQQ"/>
    <property type="match status" value="3"/>
</dbReference>
<protein>
    <submittedName>
        <fullName evidence="2">Quinon protein alcohol dehydrogenase-like superfamily</fullName>
    </submittedName>
</protein>